<dbReference type="GO" id="GO:0008610">
    <property type="term" value="P:lipid biosynthetic process"/>
    <property type="evidence" value="ECO:0007669"/>
    <property type="project" value="UniProtKB-ARBA"/>
</dbReference>
<dbReference type="Gene3D" id="3.30.559.30">
    <property type="entry name" value="Nonribosomal peptide synthetase, condensation domain"/>
    <property type="match status" value="1"/>
</dbReference>
<dbReference type="EMBL" id="BNBO01000020">
    <property type="protein sequence ID" value="GHH73699.1"/>
    <property type="molecule type" value="Genomic_DNA"/>
</dbReference>
<evidence type="ECO:0000313" key="2">
    <source>
        <dbReference type="EMBL" id="GHH73699.1"/>
    </source>
</evidence>
<evidence type="ECO:0000259" key="1">
    <source>
        <dbReference type="Pfam" id="PF00668"/>
    </source>
</evidence>
<name>A0A919FXH7_9ACTN</name>
<dbReference type="InterPro" id="IPR023213">
    <property type="entry name" value="CAT-like_dom_sf"/>
</dbReference>
<dbReference type="RefSeq" id="WP_190212105.1">
    <property type="nucleotide sequence ID" value="NZ_BNBO01000020.1"/>
</dbReference>
<evidence type="ECO:0000313" key="3">
    <source>
        <dbReference type="Proteomes" id="UP000617734"/>
    </source>
</evidence>
<dbReference type="GO" id="GO:0005737">
    <property type="term" value="C:cytoplasm"/>
    <property type="evidence" value="ECO:0007669"/>
    <property type="project" value="TreeGrafter"/>
</dbReference>
<dbReference type="GO" id="GO:0003824">
    <property type="term" value="F:catalytic activity"/>
    <property type="evidence" value="ECO:0007669"/>
    <property type="project" value="InterPro"/>
</dbReference>
<dbReference type="InterPro" id="IPR001242">
    <property type="entry name" value="Condensation_dom"/>
</dbReference>
<keyword evidence="3" id="KW-1185">Reference proteome</keyword>
<organism evidence="2 3">
    <name type="scientific">Kitasatospora indigofera</name>
    <dbReference type="NCBI Taxonomy" id="67307"/>
    <lineage>
        <taxon>Bacteria</taxon>
        <taxon>Bacillati</taxon>
        <taxon>Actinomycetota</taxon>
        <taxon>Actinomycetes</taxon>
        <taxon>Kitasatosporales</taxon>
        <taxon>Streptomycetaceae</taxon>
        <taxon>Kitasatospora</taxon>
    </lineage>
</organism>
<dbReference type="GO" id="GO:0031177">
    <property type="term" value="F:phosphopantetheine binding"/>
    <property type="evidence" value="ECO:0007669"/>
    <property type="project" value="TreeGrafter"/>
</dbReference>
<dbReference type="Pfam" id="PF00668">
    <property type="entry name" value="Condensation"/>
    <property type="match status" value="1"/>
</dbReference>
<dbReference type="PANTHER" id="PTHR45527">
    <property type="entry name" value="NONRIBOSOMAL PEPTIDE SYNTHETASE"/>
    <property type="match status" value="1"/>
</dbReference>
<dbReference type="GeneID" id="95354274"/>
<feature type="domain" description="Condensation" evidence="1">
    <location>
        <begin position="23"/>
        <end position="297"/>
    </location>
</feature>
<protein>
    <recommendedName>
        <fullName evidence="1">Condensation domain-containing protein</fullName>
    </recommendedName>
</protein>
<dbReference type="Gene3D" id="3.30.559.10">
    <property type="entry name" value="Chloramphenicol acetyltransferase-like domain"/>
    <property type="match status" value="1"/>
</dbReference>
<proteinExistence type="predicted"/>
<sequence>MTELAAGEQVRLEKVEFDGQSSGTAPLTWGQRAIWSAIGRTRPGDWYFNFCRTLMLPRRYDLPQVLAAIRFVLERHESLRTRLTGTDGEPLQSAAAAGVLEVEVLEVAAGDREAGARVAERFAARGFDYEREWPVRIAVLTKGGVPAELVMAFCHLAADYEGTGYLLRDIRAALAGRTADLPPAPRPSELALHQESAEGRRFAEAAAAHWERAYRLIPVSMFPAGEYVPAEPRYQRLELISPALAVAVPAVAGRLAVSTSTVLLAAAGAVLRGRTGHDTVAMLAISGNRVAPRTREIVSTLSLEALVVLPFEGVTGFEEAVRATGRAAMAGYRFGHYDERDRDRVVAAESARRGEPVHPYCCVNDLRGAGQGAAVGRGPAGVHPAALLDGTRLLELSPLEQLSCRFCLHFDDAPGALSIRLTADTGCLPLPAMARFLRETERLLVAAHDGEVSLAGFGVHGPEDPR</sequence>
<reference evidence="2" key="2">
    <citation type="submission" date="2020-09" db="EMBL/GenBank/DDBJ databases">
        <authorList>
            <person name="Sun Q."/>
            <person name="Ohkuma M."/>
        </authorList>
    </citation>
    <scope>NUCLEOTIDE SEQUENCE</scope>
    <source>
        <strain evidence="2">JCM 4646</strain>
    </source>
</reference>
<dbReference type="GO" id="GO:0043041">
    <property type="term" value="P:amino acid activation for nonribosomal peptide biosynthetic process"/>
    <property type="evidence" value="ECO:0007669"/>
    <property type="project" value="TreeGrafter"/>
</dbReference>
<dbReference type="SUPFAM" id="SSF52777">
    <property type="entry name" value="CoA-dependent acyltransferases"/>
    <property type="match status" value="2"/>
</dbReference>
<reference evidence="2" key="1">
    <citation type="journal article" date="2014" name="Int. J. Syst. Evol. Microbiol.">
        <title>Complete genome sequence of Corynebacterium casei LMG S-19264T (=DSM 44701T), isolated from a smear-ripened cheese.</title>
        <authorList>
            <consortium name="US DOE Joint Genome Institute (JGI-PGF)"/>
            <person name="Walter F."/>
            <person name="Albersmeier A."/>
            <person name="Kalinowski J."/>
            <person name="Ruckert C."/>
        </authorList>
    </citation>
    <scope>NUCLEOTIDE SEQUENCE</scope>
    <source>
        <strain evidence="2">JCM 4646</strain>
    </source>
</reference>
<dbReference type="AlphaFoldDB" id="A0A919FXH7"/>
<dbReference type="GO" id="GO:0044550">
    <property type="term" value="P:secondary metabolite biosynthetic process"/>
    <property type="evidence" value="ECO:0007669"/>
    <property type="project" value="TreeGrafter"/>
</dbReference>
<accession>A0A919FXH7</accession>
<dbReference type="PANTHER" id="PTHR45527:SF1">
    <property type="entry name" value="FATTY ACID SYNTHASE"/>
    <property type="match status" value="1"/>
</dbReference>
<comment type="caution">
    <text evidence="2">The sequence shown here is derived from an EMBL/GenBank/DDBJ whole genome shotgun (WGS) entry which is preliminary data.</text>
</comment>
<gene>
    <name evidence="2" type="ORF">GCM10018781_38700</name>
</gene>
<dbReference type="Proteomes" id="UP000617734">
    <property type="component" value="Unassembled WGS sequence"/>
</dbReference>